<name>A0ABR4FJS3_9EURO</name>
<evidence type="ECO:0000313" key="1">
    <source>
        <dbReference type="EMBL" id="KAL2783504.1"/>
    </source>
</evidence>
<protein>
    <submittedName>
        <fullName evidence="1">Purine and uridine phosphorylase</fullName>
    </submittedName>
</protein>
<dbReference type="SUPFAM" id="SSF53167">
    <property type="entry name" value="Purine and uridine phosphorylases"/>
    <property type="match status" value="1"/>
</dbReference>
<dbReference type="PANTHER" id="PTHR46082">
    <property type="entry name" value="ATP/GTP-BINDING PROTEIN-RELATED"/>
    <property type="match status" value="1"/>
</dbReference>
<dbReference type="InterPro" id="IPR035994">
    <property type="entry name" value="Nucleoside_phosphorylase_sf"/>
</dbReference>
<dbReference type="Gene3D" id="3.40.50.1580">
    <property type="entry name" value="Nucleoside phosphorylase domain"/>
    <property type="match status" value="1"/>
</dbReference>
<sequence>MPRRDLRRPDPADPYTVGWICARDEEYMCACRMLDEELPAPELLLGDLDDNTYVFGRIGTHYVVVTCLPAGRYGGNAAVRVARDMVHTFPKLQFALSVGIAGGAPTAQNDIRLGDVVVGVPSEGHPAVIEYDFGHMFHGGRFEPRQLGGLNGPPKRLLQVIPEMQRRDRDIRQPDGIADHFSRLRDMKEYRRPAACDKLYDGQYAHVSGGKGCERCQDSFTVQRPQRNGQRAVHVHYGTIGSGNTDLQDSWMRDSYANDPRMNFLCFDMESAGLMNSIPCLPIRGISNYCDSHTNDEWNHYAALTAASYAREFLLALPAQQPLSLRKAR</sequence>
<dbReference type="InterPro" id="IPR053137">
    <property type="entry name" value="NLR-like"/>
</dbReference>
<dbReference type="Proteomes" id="UP001610563">
    <property type="component" value="Unassembled WGS sequence"/>
</dbReference>
<dbReference type="EMBL" id="JBFTWV010000231">
    <property type="protein sequence ID" value="KAL2783504.1"/>
    <property type="molecule type" value="Genomic_DNA"/>
</dbReference>
<accession>A0ABR4FJS3</accession>
<gene>
    <name evidence="1" type="ORF">BJX66DRAFT_349372</name>
</gene>
<organism evidence="1 2">
    <name type="scientific">Aspergillus keveii</name>
    <dbReference type="NCBI Taxonomy" id="714993"/>
    <lineage>
        <taxon>Eukaryota</taxon>
        <taxon>Fungi</taxon>
        <taxon>Dikarya</taxon>
        <taxon>Ascomycota</taxon>
        <taxon>Pezizomycotina</taxon>
        <taxon>Eurotiomycetes</taxon>
        <taxon>Eurotiomycetidae</taxon>
        <taxon>Eurotiales</taxon>
        <taxon>Aspergillaceae</taxon>
        <taxon>Aspergillus</taxon>
        <taxon>Aspergillus subgen. Nidulantes</taxon>
    </lineage>
</organism>
<dbReference type="PANTHER" id="PTHR46082:SF11">
    <property type="entry name" value="AAA+ ATPASE DOMAIN-CONTAINING PROTEIN-RELATED"/>
    <property type="match status" value="1"/>
</dbReference>
<evidence type="ECO:0000313" key="2">
    <source>
        <dbReference type="Proteomes" id="UP001610563"/>
    </source>
</evidence>
<reference evidence="1 2" key="1">
    <citation type="submission" date="2024-07" db="EMBL/GenBank/DDBJ databases">
        <title>Section-level genome sequencing and comparative genomics of Aspergillus sections Usti and Cavernicolus.</title>
        <authorList>
            <consortium name="Lawrence Berkeley National Laboratory"/>
            <person name="Nybo J.L."/>
            <person name="Vesth T.C."/>
            <person name="Theobald S."/>
            <person name="Frisvad J.C."/>
            <person name="Larsen T.O."/>
            <person name="Kjaerboelling I."/>
            <person name="Rothschild-Mancinelli K."/>
            <person name="Lyhne E.K."/>
            <person name="Kogle M.E."/>
            <person name="Barry K."/>
            <person name="Clum A."/>
            <person name="Na H."/>
            <person name="Ledsgaard L."/>
            <person name="Lin J."/>
            <person name="Lipzen A."/>
            <person name="Kuo A."/>
            <person name="Riley R."/>
            <person name="Mondo S."/>
            <person name="Labutti K."/>
            <person name="Haridas S."/>
            <person name="Pangalinan J."/>
            <person name="Salamov A.A."/>
            <person name="Simmons B.A."/>
            <person name="Magnuson J.K."/>
            <person name="Chen J."/>
            <person name="Drula E."/>
            <person name="Henrissat B."/>
            <person name="Wiebenga A."/>
            <person name="Lubbers R.J."/>
            <person name="Gomes A.C."/>
            <person name="Makela M.R."/>
            <person name="Stajich J."/>
            <person name="Grigoriev I.V."/>
            <person name="Mortensen U.H."/>
            <person name="De Vries R.P."/>
            <person name="Baker S.E."/>
            <person name="Andersen M.R."/>
        </authorList>
    </citation>
    <scope>NUCLEOTIDE SEQUENCE [LARGE SCALE GENOMIC DNA]</scope>
    <source>
        <strain evidence="1 2">CBS 209.92</strain>
    </source>
</reference>
<comment type="caution">
    <text evidence="1">The sequence shown here is derived from an EMBL/GenBank/DDBJ whole genome shotgun (WGS) entry which is preliminary data.</text>
</comment>
<proteinExistence type="predicted"/>
<keyword evidence="2" id="KW-1185">Reference proteome</keyword>